<feature type="transmembrane region" description="Helical" evidence="1">
    <location>
        <begin position="12"/>
        <end position="33"/>
    </location>
</feature>
<reference evidence="2" key="1">
    <citation type="submission" date="2019-08" db="EMBL/GenBank/DDBJ databases">
        <authorList>
            <person name="Kucharzyk K."/>
            <person name="Murdoch R.W."/>
            <person name="Higgins S."/>
            <person name="Loffler F."/>
        </authorList>
    </citation>
    <scope>NUCLEOTIDE SEQUENCE</scope>
</reference>
<feature type="transmembrane region" description="Helical" evidence="1">
    <location>
        <begin position="45"/>
        <end position="64"/>
    </location>
</feature>
<gene>
    <name evidence="2" type="ORF">SDC9_140838</name>
</gene>
<organism evidence="2">
    <name type="scientific">bioreactor metagenome</name>
    <dbReference type="NCBI Taxonomy" id="1076179"/>
    <lineage>
        <taxon>unclassified sequences</taxon>
        <taxon>metagenomes</taxon>
        <taxon>ecological metagenomes</taxon>
    </lineage>
</organism>
<proteinExistence type="predicted"/>
<comment type="caution">
    <text evidence="2">The sequence shown here is derived from an EMBL/GenBank/DDBJ whole genome shotgun (WGS) entry which is preliminary data.</text>
</comment>
<keyword evidence="1" id="KW-0472">Membrane</keyword>
<keyword evidence="1" id="KW-1133">Transmembrane helix</keyword>
<dbReference type="EMBL" id="VSSQ01040448">
    <property type="protein sequence ID" value="MPM93696.1"/>
    <property type="molecule type" value="Genomic_DNA"/>
</dbReference>
<evidence type="ECO:0000256" key="1">
    <source>
        <dbReference type="SAM" id="Phobius"/>
    </source>
</evidence>
<sequence length="73" mass="8689">MDVKKLIEILKKILTITKVLFNFMLFMCCYLAFKTIKEKDIEPLIFAINMFVMGICGLVFIKWLREFLFGEDE</sequence>
<keyword evidence="1" id="KW-0812">Transmembrane</keyword>
<dbReference type="AlphaFoldDB" id="A0A645DWI6"/>
<accession>A0A645DWI6</accession>
<evidence type="ECO:0000313" key="2">
    <source>
        <dbReference type="EMBL" id="MPM93696.1"/>
    </source>
</evidence>
<protein>
    <submittedName>
        <fullName evidence="2">Uncharacterized protein</fullName>
    </submittedName>
</protein>
<name>A0A645DWI6_9ZZZZ</name>